<gene>
    <name evidence="1" type="ORF">EV44_g3377</name>
</gene>
<evidence type="ECO:0000313" key="1">
    <source>
        <dbReference type="EMBL" id="KHJ33736.1"/>
    </source>
</evidence>
<dbReference type="AlphaFoldDB" id="A0A0B1P9X2"/>
<keyword evidence="2" id="KW-1185">Reference proteome</keyword>
<proteinExistence type="predicted"/>
<reference evidence="1 2" key="1">
    <citation type="journal article" date="2014" name="BMC Genomics">
        <title>Adaptive genomic structural variation in the grape powdery mildew pathogen, Erysiphe necator.</title>
        <authorList>
            <person name="Jones L."/>
            <person name="Riaz S."/>
            <person name="Morales-Cruz A."/>
            <person name="Amrine K.C."/>
            <person name="McGuire B."/>
            <person name="Gubler W.D."/>
            <person name="Walker M.A."/>
            <person name="Cantu D."/>
        </authorList>
    </citation>
    <scope>NUCLEOTIDE SEQUENCE [LARGE SCALE GENOMIC DNA]</scope>
    <source>
        <strain evidence="2">c</strain>
    </source>
</reference>
<protein>
    <submittedName>
        <fullName evidence="1">Uncharacterized protein</fullName>
    </submittedName>
</protein>
<comment type="caution">
    <text evidence="1">The sequence shown here is derived from an EMBL/GenBank/DDBJ whole genome shotgun (WGS) entry which is preliminary data.</text>
</comment>
<sequence>MANSSFQNLMAAEISQNTKDATIPLHHSQLPSQQQQLQQQTQLQPQQPLLKFSHLPQLPQLPHQTHSNYPYHTLSQLNPSRITIPPQLIVDPSLARDGIFMSQAGCSTLVPMSESILWPGTTDNSNYLNNISSTSQIGDMLYYDSQNEALQAPKQSRNYTHQNDFKYMNENSFF</sequence>
<dbReference type="Proteomes" id="UP000030854">
    <property type="component" value="Unassembled WGS sequence"/>
</dbReference>
<dbReference type="HOGENOM" id="CLU_1541249_0_0_1"/>
<name>A0A0B1P9X2_UNCNE</name>
<evidence type="ECO:0000313" key="2">
    <source>
        <dbReference type="Proteomes" id="UP000030854"/>
    </source>
</evidence>
<organism evidence="1 2">
    <name type="scientific">Uncinula necator</name>
    <name type="common">Grape powdery mildew</name>
    <dbReference type="NCBI Taxonomy" id="52586"/>
    <lineage>
        <taxon>Eukaryota</taxon>
        <taxon>Fungi</taxon>
        <taxon>Dikarya</taxon>
        <taxon>Ascomycota</taxon>
        <taxon>Pezizomycotina</taxon>
        <taxon>Leotiomycetes</taxon>
        <taxon>Erysiphales</taxon>
        <taxon>Erysiphaceae</taxon>
        <taxon>Erysiphe</taxon>
    </lineage>
</organism>
<accession>A0A0B1P9X2</accession>
<dbReference type="EMBL" id="JNVN01001262">
    <property type="protein sequence ID" value="KHJ33736.1"/>
    <property type="molecule type" value="Genomic_DNA"/>
</dbReference>